<dbReference type="Pfam" id="PF11706">
    <property type="entry name" value="zf-CGNR"/>
    <property type="match status" value="1"/>
</dbReference>
<protein>
    <submittedName>
        <fullName evidence="2">Putative RNA-binding Zn ribbon-like protein</fullName>
    </submittedName>
</protein>
<proteinExistence type="predicted"/>
<gene>
    <name evidence="2" type="ORF">CLV63_11946</name>
</gene>
<evidence type="ECO:0000313" key="2">
    <source>
        <dbReference type="EMBL" id="PSK91765.1"/>
    </source>
</evidence>
<comment type="caution">
    <text evidence="2">The sequence shown here is derived from an EMBL/GenBank/DDBJ whole genome shotgun (WGS) entry which is preliminary data.</text>
</comment>
<dbReference type="InterPro" id="IPR023286">
    <property type="entry name" value="ABATE_dom_sf"/>
</dbReference>
<dbReference type="PANTHER" id="PTHR35525:SF3">
    <property type="entry name" value="BLL6575 PROTEIN"/>
    <property type="match status" value="1"/>
</dbReference>
<sequence length="198" mass="21475">MTLQSLEGTRFSFDPGALCLQFLTTGGPSPAGRRYEILYEPDDLARWLPQSRLGLDAADVRITTGELAAGRRMRDALWRVASAAANGEPHPGGDLAEINSTAAHPPLVPRITADSAHAWALPASGGQVLSTIARDAIDLLTGHFADRIRECGGHNCALIFVDTSRPGRRRWCSMERCGNRHKVQALRARRDLAERNGG</sequence>
<dbReference type="EMBL" id="PYGA01000019">
    <property type="protein sequence ID" value="PSK91765.1"/>
    <property type="molecule type" value="Genomic_DNA"/>
</dbReference>
<dbReference type="Pfam" id="PF07336">
    <property type="entry name" value="ABATE"/>
    <property type="match status" value="1"/>
</dbReference>
<feature type="domain" description="Zinc finger CGNR" evidence="1">
    <location>
        <begin position="147"/>
        <end position="190"/>
    </location>
</feature>
<dbReference type="InterPro" id="IPR021005">
    <property type="entry name" value="Znf_CGNR"/>
</dbReference>
<dbReference type="AlphaFoldDB" id="A0A2P8D3H3"/>
<keyword evidence="3" id="KW-1185">Reference proteome</keyword>
<dbReference type="InterPro" id="IPR010852">
    <property type="entry name" value="ABATE"/>
</dbReference>
<organism evidence="2 3">
    <name type="scientific">Murinocardiopsis flavida</name>
    <dbReference type="NCBI Taxonomy" id="645275"/>
    <lineage>
        <taxon>Bacteria</taxon>
        <taxon>Bacillati</taxon>
        <taxon>Actinomycetota</taxon>
        <taxon>Actinomycetes</taxon>
        <taxon>Streptosporangiales</taxon>
        <taxon>Nocardiopsidaceae</taxon>
        <taxon>Murinocardiopsis</taxon>
    </lineage>
</organism>
<name>A0A2P8D3H3_9ACTN</name>
<dbReference type="PANTHER" id="PTHR35525">
    <property type="entry name" value="BLL6575 PROTEIN"/>
    <property type="match status" value="1"/>
</dbReference>
<accession>A0A2P8D3H3</accession>
<dbReference type="Proteomes" id="UP000240542">
    <property type="component" value="Unassembled WGS sequence"/>
</dbReference>
<evidence type="ECO:0000259" key="1">
    <source>
        <dbReference type="Pfam" id="PF11706"/>
    </source>
</evidence>
<evidence type="ECO:0000313" key="3">
    <source>
        <dbReference type="Proteomes" id="UP000240542"/>
    </source>
</evidence>
<dbReference type="SUPFAM" id="SSF160904">
    <property type="entry name" value="Jann2411-like"/>
    <property type="match status" value="1"/>
</dbReference>
<dbReference type="Gene3D" id="1.10.3300.10">
    <property type="entry name" value="Jann2411-like domain"/>
    <property type="match status" value="1"/>
</dbReference>
<reference evidence="2 3" key="1">
    <citation type="submission" date="2018-03" db="EMBL/GenBank/DDBJ databases">
        <title>Genomic Encyclopedia of Archaeal and Bacterial Type Strains, Phase II (KMG-II): from individual species to whole genera.</title>
        <authorList>
            <person name="Goeker M."/>
        </authorList>
    </citation>
    <scope>NUCLEOTIDE SEQUENCE [LARGE SCALE GENOMIC DNA]</scope>
    <source>
        <strain evidence="2 3">DSM 45312</strain>
    </source>
</reference>